<accession>A0A3Q3DUB3</accession>
<dbReference type="GeneTree" id="ENSGT00940000154416"/>
<name>A0A3Q3DUB3_HIPCM</name>
<reference evidence="4" key="2">
    <citation type="submission" date="2025-09" db="UniProtKB">
        <authorList>
            <consortium name="Ensembl"/>
        </authorList>
    </citation>
    <scope>IDENTIFICATION</scope>
</reference>
<dbReference type="SMART" id="SM00315">
    <property type="entry name" value="RGS"/>
    <property type="match status" value="1"/>
</dbReference>
<evidence type="ECO:0000256" key="2">
    <source>
        <dbReference type="SAM" id="Phobius"/>
    </source>
</evidence>
<dbReference type="InterPro" id="IPR044926">
    <property type="entry name" value="RGS_subdomain_2"/>
</dbReference>
<proteinExistence type="predicted"/>
<evidence type="ECO:0000259" key="3">
    <source>
        <dbReference type="PROSITE" id="PS50132"/>
    </source>
</evidence>
<dbReference type="PANTHER" id="PTHR10845:SF242">
    <property type="entry name" value="NOVEL PROTEIN SIMILAR TO VERTEBRATE REGULATOR OF G-PROTEIN SIGNALLING FAMILY"/>
    <property type="match status" value="1"/>
</dbReference>
<keyword evidence="2" id="KW-1133">Transmembrane helix</keyword>
<evidence type="ECO:0000313" key="5">
    <source>
        <dbReference type="Proteomes" id="UP000264820"/>
    </source>
</evidence>
<protein>
    <submittedName>
        <fullName evidence="4">Uncharacterized LOC109515157</fullName>
    </submittedName>
</protein>
<feature type="compositionally biased region" description="Polar residues" evidence="1">
    <location>
        <begin position="273"/>
        <end position="286"/>
    </location>
</feature>
<dbReference type="SUPFAM" id="SSF48097">
    <property type="entry name" value="Regulator of G-protein signaling, RGS"/>
    <property type="match status" value="1"/>
</dbReference>
<feature type="compositionally biased region" description="Basic and acidic residues" evidence="1">
    <location>
        <begin position="86"/>
        <end position="99"/>
    </location>
</feature>
<dbReference type="OrthoDB" id="196547at2759"/>
<dbReference type="InterPro" id="IPR036305">
    <property type="entry name" value="RGS_sf"/>
</dbReference>
<feature type="domain" description="RGS" evidence="3">
    <location>
        <begin position="328"/>
        <end position="444"/>
    </location>
</feature>
<keyword evidence="2" id="KW-0812">Transmembrane</keyword>
<keyword evidence="2" id="KW-0472">Membrane</keyword>
<dbReference type="InterPro" id="IPR016137">
    <property type="entry name" value="RGS"/>
</dbReference>
<dbReference type="Gene3D" id="1.10.167.10">
    <property type="entry name" value="Regulator of G-protein Signalling 4, domain 2"/>
    <property type="match status" value="1"/>
</dbReference>
<dbReference type="Proteomes" id="UP000264820">
    <property type="component" value="Unplaced"/>
</dbReference>
<dbReference type="FunFam" id="1.10.167.10:FF:000001">
    <property type="entry name" value="Putative regulator of g-protein signaling 12"/>
    <property type="match status" value="1"/>
</dbReference>
<dbReference type="Pfam" id="PF00615">
    <property type="entry name" value="RGS"/>
    <property type="match status" value="1"/>
</dbReference>
<reference evidence="4" key="1">
    <citation type="submission" date="2025-08" db="UniProtKB">
        <authorList>
            <consortium name="Ensembl"/>
        </authorList>
    </citation>
    <scope>IDENTIFICATION</scope>
</reference>
<dbReference type="Ensembl" id="ENSHCOT00000005450.1">
    <property type="protein sequence ID" value="ENSHCOP00000020725.1"/>
    <property type="gene ID" value="ENSHCOG00000007044.1"/>
</dbReference>
<dbReference type="STRING" id="109280.ENSHCOP00000020725"/>
<dbReference type="AlphaFoldDB" id="A0A3Q3DUB3"/>
<dbReference type="PROSITE" id="PS50132">
    <property type="entry name" value="RGS"/>
    <property type="match status" value="1"/>
</dbReference>
<dbReference type="KEGG" id="hcq:109515157"/>
<dbReference type="GeneID" id="109515157"/>
<evidence type="ECO:0000313" key="4">
    <source>
        <dbReference type="Ensembl" id="ENSHCOP00000020725.1"/>
    </source>
</evidence>
<organism evidence="4 5">
    <name type="scientific">Hippocampus comes</name>
    <name type="common">Tiger tail seahorse</name>
    <dbReference type="NCBI Taxonomy" id="109280"/>
    <lineage>
        <taxon>Eukaryota</taxon>
        <taxon>Metazoa</taxon>
        <taxon>Chordata</taxon>
        <taxon>Craniata</taxon>
        <taxon>Vertebrata</taxon>
        <taxon>Euteleostomi</taxon>
        <taxon>Actinopterygii</taxon>
        <taxon>Neopterygii</taxon>
        <taxon>Teleostei</taxon>
        <taxon>Neoteleostei</taxon>
        <taxon>Acanthomorphata</taxon>
        <taxon>Syngnathiaria</taxon>
        <taxon>Syngnathiformes</taxon>
        <taxon>Syngnathoidei</taxon>
        <taxon>Syngnathidae</taxon>
        <taxon>Hippocampus</taxon>
    </lineage>
</organism>
<feature type="region of interest" description="Disordered" evidence="1">
    <location>
        <begin position="273"/>
        <end position="294"/>
    </location>
</feature>
<sequence>MGRRPGAVSSVTRNFPFYLVLTVRHSLIHFCGDLFEGGESRCESAAHSRRTAAGTTLVEVIFCGLGAFFFFLVHAQQPVRTFQDPQWKEPKTPGRREVPSFHGPLSSPPSSSSSPMATLRRFSSEGSLLDLDFFSWRKVDLKRTEHDDQRDYSTSSVAEVEEDTEQLPAMQEPSACKVSKKELTKELSVSVENLRDLQEKKSKSHHLEVAAIGEGCRAYSDSQLAPAAKESIGGVDREDLASPSTSSAAHPFVLKSQHRAKLSAAKLHLKSLFGQSPHSSNSNLSNTEHKDSAKERRSRLLFMRQWSQVGHSKRHGISREELERWAQSLDNLLASQTGILVFGAFLRSEFSEENLQFYLACQQYKHSSNNFSLQRRAKDICATYILAGSPREVNIDSKTRDLTVRLLQAPSHTSLSHAQRRIYSLLDTDCYPRFLESTIYLGLLREAD</sequence>
<dbReference type="PANTHER" id="PTHR10845">
    <property type="entry name" value="REGULATOR OF G PROTEIN SIGNALING"/>
    <property type="match status" value="1"/>
</dbReference>
<feature type="region of interest" description="Disordered" evidence="1">
    <location>
        <begin position="84"/>
        <end position="117"/>
    </location>
</feature>
<dbReference type="PRINTS" id="PR01301">
    <property type="entry name" value="RGSPROTEIN"/>
</dbReference>
<dbReference type="RefSeq" id="XP_019724318.1">
    <property type="nucleotide sequence ID" value="XM_019868759.1"/>
</dbReference>
<feature type="transmembrane region" description="Helical" evidence="2">
    <location>
        <begin position="56"/>
        <end position="75"/>
    </location>
</feature>
<dbReference type="OMA" id="LLFMRQW"/>
<evidence type="ECO:0000256" key="1">
    <source>
        <dbReference type="SAM" id="MobiDB-lite"/>
    </source>
</evidence>
<keyword evidence="5" id="KW-1185">Reference proteome</keyword>
<feature type="region of interest" description="Disordered" evidence="1">
    <location>
        <begin position="145"/>
        <end position="173"/>
    </location>
</feature>